<protein>
    <submittedName>
        <fullName evidence="1">Uncharacterized protein</fullName>
    </submittedName>
</protein>
<comment type="caution">
    <text evidence="1">The sequence shown here is derived from an EMBL/GenBank/DDBJ whole genome shotgun (WGS) entry which is preliminary data.</text>
</comment>
<evidence type="ECO:0000313" key="2">
    <source>
        <dbReference type="Proteomes" id="UP000793456"/>
    </source>
</evidence>
<proteinExistence type="predicted"/>
<dbReference type="EMBL" id="CM011694">
    <property type="protein sequence ID" value="TMS04873.1"/>
    <property type="molecule type" value="Genomic_DNA"/>
</dbReference>
<keyword evidence="2" id="KW-1185">Reference proteome</keyword>
<gene>
    <name evidence="1" type="ORF">E3U43_010030</name>
</gene>
<organism evidence="1 2">
    <name type="scientific">Larimichthys crocea</name>
    <name type="common">Large yellow croaker</name>
    <name type="synonym">Pseudosciaena crocea</name>
    <dbReference type="NCBI Taxonomy" id="215358"/>
    <lineage>
        <taxon>Eukaryota</taxon>
        <taxon>Metazoa</taxon>
        <taxon>Chordata</taxon>
        <taxon>Craniata</taxon>
        <taxon>Vertebrata</taxon>
        <taxon>Euteleostomi</taxon>
        <taxon>Actinopterygii</taxon>
        <taxon>Neopterygii</taxon>
        <taxon>Teleostei</taxon>
        <taxon>Neoteleostei</taxon>
        <taxon>Acanthomorphata</taxon>
        <taxon>Eupercaria</taxon>
        <taxon>Sciaenidae</taxon>
        <taxon>Larimichthys</taxon>
    </lineage>
</organism>
<reference evidence="1" key="1">
    <citation type="submission" date="2018-11" db="EMBL/GenBank/DDBJ databases">
        <title>The sequence and de novo assembly of Larimichthys crocea genome using PacBio and Hi-C technologies.</title>
        <authorList>
            <person name="Xu P."/>
            <person name="Chen B."/>
            <person name="Zhou Z."/>
            <person name="Ke Q."/>
            <person name="Wu Y."/>
            <person name="Bai H."/>
            <person name="Pu F."/>
        </authorList>
    </citation>
    <scope>NUCLEOTIDE SEQUENCE</scope>
    <source>
        <tissue evidence="1">Muscle</tissue>
    </source>
</reference>
<name>A0ACD3QCL8_LARCR</name>
<evidence type="ECO:0000313" key="1">
    <source>
        <dbReference type="EMBL" id="TMS04873.1"/>
    </source>
</evidence>
<dbReference type="Proteomes" id="UP000793456">
    <property type="component" value="Chromosome XXI"/>
</dbReference>
<sequence>MEGNLVECQHCNTRTTRSKSPATAQAHIRGYEGDNNISAGRHNNELLQDCKLGQKVHRQKYPQKGEVKAEVKMKLLVIAALLAALSVDVAFSRKKSWSRKNLSPKSQETTEVNCLSGDGSSYRGSVSKSARNRRCLNWSWFSEPQGASKGLGNHNYCRNPDQSLKPWCRVQRGKRIVREFCHIPTCSTPTAKPLTAVDTELTCGQRSERRLNKIVGGSFTPIESQPWIAAIFLQKGKRFNCGGSLISPCWVVTAAHCFPDGNETNIEQLSVYLGKTNIKEEDAEKEQRFTVEKLIIHQEYKDGNFNHDIALLKIRSKNGECAMKSASARTVCLPPLHTQLPAGFQCSIAGFGMERQMAWHFSNSLKQTNVKLISQADCKSESYYGDLITKNMFCAGSPDWSTDACSGDSGGPLVCEVSGRMFLFGVVSWGDGCARENKPGVYTQVTNYNEWIAENAGLSKFTSGIMYPMK</sequence>
<accession>A0ACD3QCL8</accession>